<name>K6YPT1_9ALTE</name>
<dbReference type="EC" id="3.4.24.3" evidence="5"/>
<dbReference type="eggNOG" id="COG3291">
    <property type="taxonomic scope" value="Bacteria"/>
</dbReference>
<evidence type="ECO:0000256" key="13">
    <source>
        <dbReference type="ARBA" id="ARBA00023145"/>
    </source>
</evidence>
<keyword evidence="8" id="KW-0479">Metal-binding</keyword>
<dbReference type="InterPro" id="IPR007280">
    <property type="entry name" value="Peptidase_C_arc/bac"/>
</dbReference>
<evidence type="ECO:0000256" key="1">
    <source>
        <dbReference type="ARBA" id="ARBA00000424"/>
    </source>
</evidence>
<dbReference type="GO" id="GO:0004222">
    <property type="term" value="F:metalloendopeptidase activity"/>
    <property type="evidence" value="ECO:0007669"/>
    <property type="project" value="UniProtKB-EC"/>
</dbReference>
<dbReference type="RefSeq" id="WP_007621865.1">
    <property type="nucleotide sequence ID" value="NZ_BAEO01000048.1"/>
</dbReference>
<feature type="active site" evidence="14">
    <location>
        <position position="511"/>
    </location>
</feature>
<dbReference type="Gene3D" id="3.40.30.160">
    <property type="entry name" value="Collagenase ColT, N-terminal domain"/>
    <property type="match status" value="1"/>
</dbReference>
<evidence type="ECO:0000256" key="3">
    <source>
        <dbReference type="ARBA" id="ARBA00001947"/>
    </source>
</evidence>
<dbReference type="Gene3D" id="2.60.40.10">
    <property type="entry name" value="Immunoglobulins"/>
    <property type="match status" value="1"/>
</dbReference>
<evidence type="ECO:0000256" key="12">
    <source>
        <dbReference type="ARBA" id="ARBA00023049"/>
    </source>
</evidence>
<dbReference type="GO" id="GO:0006508">
    <property type="term" value="P:proteolysis"/>
    <property type="evidence" value="ECO:0007669"/>
    <property type="project" value="UniProtKB-KW"/>
</dbReference>
<comment type="cofactor">
    <cofactor evidence="3">
        <name>Zn(2+)</name>
        <dbReference type="ChEBI" id="CHEBI:29105"/>
    </cofactor>
</comment>
<evidence type="ECO:0000256" key="10">
    <source>
        <dbReference type="ARBA" id="ARBA00022801"/>
    </source>
</evidence>
<dbReference type="Proteomes" id="UP000006327">
    <property type="component" value="Unassembled WGS sequence"/>
</dbReference>
<sequence>MNIRKSKGAFLLLMGMASSIAIASSQLDNNFANILLDTSISAPAIGSTETELASRTQVEHSRNVIQLLPEPAFSDNDTKDSDASPTISSKKLNIAAKASAMACNDNAFVTSGTNLLNVIKNQGSDCVDRLFTLASTSVRLGSFTDANIITVANETKSRSQTYNGTDPDGYLYALYYWLRAAYFYGNRELLTPANQAATKAALQALVANSHFFDKTVENAILIDIAMPVMGSASVAHEFVGTVRALLARYDQSYEAIGKWGNAAATIIWNILNDCAREQSCRAQQHDLALVTSLSDFIHNNIAWLDMPENDYHLHNLGAQLGNLYSGASQPHFAAIETELQTRLTRLFNDFGPLETDIARRAYLQAMTSVIRYQKCQTYGLCSKKDEVIAAVLDDRINCPSGTLFMWAQDLNQAQLQWACSSLGTHEDYFHATLQTGNTPVVPDDNDKLRMIVFNNSREWKIYGYALFFASTDNGGLYLEGDPSTSGDQATFFAYEDVSARPVFDIWNLRHEYVHYLDGRFNTQGDFGDINGAGRTVWYGEGLAEFISRRNCNDEAASQAALGTYALSTIFENEYGVGQTRIYPWGHLAVRFMFENHNNEFFAMLNEFRQGNYSNYRTNMVDSWVSNQTFDSEFSSWLPTVQSTGCTVDNTRPPSPVEPIDVDDVQGNDQFGINACALGRPPEDRTIKAGQAICLKNTANSNQLQMGLNVPTGLVNVSLKITLQYGTGNANLLHRFDVRPNSTTYDHISQGAGNNETIVVDSVSSGWNYIHVRADSSFSDVTLLARYIQNDDTNPPDDSVLSNNVAKNVTAGQGEEKHFSMQVPANTSSLKFTTSGGTGDADLYVKFGSAPTSATYDCRPWKGGNNEQCVISNVQQGTYYVMLRGYNNFTNVSLVGSYTSGGPTNNTPTAQANGPYAAVVGGAVSFSSNGSTDSDGSISSYQWNFGDGNSSASPNPSHSYTAAGIYTATLTVTDNQGATGVDTASITVGAASGLENACLTEGQVNNVPLSSGDAVCVQSNNVANGRKDFYFWVPSGNSQVKIESGHGSGDASLYYKQGAWPTNTNFHQSSTNSGNNEQIIANNPAGNWHYVIIHGVHQGMTLKLTIE</sequence>
<dbReference type="AlphaFoldDB" id="K6YPT1"/>
<accession>K6YPT1</accession>
<dbReference type="CDD" id="cd00146">
    <property type="entry name" value="PKD"/>
    <property type="match status" value="1"/>
</dbReference>
<keyword evidence="10" id="KW-0378">Hydrolase</keyword>
<keyword evidence="13" id="KW-0865">Zymogen</keyword>
<keyword evidence="12" id="KW-0482">Metalloprotease</keyword>
<dbReference type="OrthoDB" id="9790784at2"/>
<dbReference type="Pfam" id="PF08453">
    <property type="entry name" value="Peptidase_M9_N"/>
    <property type="match status" value="1"/>
</dbReference>
<dbReference type="FunFam" id="2.60.120.380:FF:000013">
    <property type="entry name" value="Alkaline serine protease"/>
    <property type="match status" value="1"/>
</dbReference>
<feature type="signal peptide" evidence="15">
    <location>
        <begin position="1"/>
        <end position="23"/>
    </location>
</feature>
<comment type="cofactor">
    <cofactor evidence="2">
        <name>Ca(2+)</name>
        <dbReference type="ChEBI" id="CHEBI:29108"/>
    </cofactor>
</comment>
<dbReference type="InterPro" id="IPR022409">
    <property type="entry name" value="PKD/Chitinase_dom"/>
</dbReference>
<evidence type="ECO:0000256" key="2">
    <source>
        <dbReference type="ARBA" id="ARBA00001913"/>
    </source>
</evidence>
<dbReference type="InterPro" id="IPR002169">
    <property type="entry name" value="Peptidase_M9A/M9B"/>
</dbReference>
<feature type="chain" id="PRO_5003897460" description="microbial collagenase" evidence="15">
    <location>
        <begin position="24"/>
        <end position="1106"/>
    </location>
</feature>
<organism evidence="17 18">
    <name type="scientific">Paraglaciecola arctica BSs20135</name>
    <dbReference type="NCBI Taxonomy" id="493475"/>
    <lineage>
        <taxon>Bacteria</taxon>
        <taxon>Pseudomonadati</taxon>
        <taxon>Pseudomonadota</taxon>
        <taxon>Gammaproteobacteria</taxon>
        <taxon>Alteromonadales</taxon>
        <taxon>Alteromonadaceae</taxon>
        <taxon>Paraglaciecola</taxon>
    </lineage>
</organism>
<dbReference type="Pfam" id="PF04151">
    <property type="entry name" value="PPC"/>
    <property type="match status" value="2"/>
</dbReference>
<evidence type="ECO:0000259" key="16">
    <source>
        <dbReference type="PROSITE" id="PS50093"/>
    </source>
</evidence>
<proteinExistence type="predicted"/>
<dbReference type="Pfam" id="PF01752">
    <property type="entry name" value="Peptidase_M9"/>
    <property type="match status" value="1"/>
</dbReference>
<evidence type="ECO:0000256" key="15">
    <source>
        <dbReference type="SAM" id="SignalP"/>
    </source>
</evidence>
<dbReference type="Gene3D" id="1.10.390.20">
    <property type="match status" value="1"/>
</dbReference>
<keyword evidence="9 15" id="KW-0732">Signal</keyword>
<evidence type="ECO:0000313" key="18">
    <source>
        <dbReference type="Proteomes" id="UP000006327"/>
    </source>
</evidence>
<evidence type="ECO:0000256" key="14">
    <source>
        <dbReference type="PIRSR" id="PIRSR602169-1"/>
    </source>
</evidence>
<dbReference type="EMBL" id="BAEO01000048">
    <property type="protein sequence ID" value="GAC20182.1"/>
    <property type="molecule type" value="Genomic_DNA"/>
</dbReference>
<reference evidence="17 18" key="1">
    <citation type="journal article" date="2017" name="Antonie Van Leeuwenhoek">
        <title>Rhizobium rhizosphaerae sp. nov., a novel species isolated from rice rhizosphere.</title>
        <authorList>
            <person name="Zhao J.J."/>
            <person name="Zhang J."/>
            <person name="Zhang R.J."/>
            <person name="Zhang C.W."/>
            <person name="Yin H.Q."/>
            <person name="Zhang X.X."/>
        </authorList>
    </citation>
    <scope>NUCLEOTIDE SEQUENCE [LARGE SCALE GENOMIC DNA]</scope>
    <source>
        <strain evidence="17 18">BSs20135</strain>
    </source>
</reference>
<keyword evidence="18" id="KW-1185">Reference proteome</keyword>
<dbReference type="eggNOG" id="COG4934">
    <property type="taxonomic scope" value="Bacteria"/>
</dbReference>
<evidence type="ECO:0000256" key="6">
    <source>
        <dbReference type="ARBA" id="ARBA00022525"/>
    </source>
</evidence>
<dbReference type="GO" id="GO:0008270">
    <property type="term" value="F:zinc ion binding"/>
    <property type="evidence" value="ECO:0007669"/>
    <property type="project" value="InterPro"/>
</dbReference>
<dbReference type="InterPro" id="IPR000601">
    <property type="entry name" value="PKD_dom"/>
</dbReference>
<dbReference type="InterPro" id="IPR035986">
    <property type="entry name" value="PKD_dom_sf"/>
</dbReference>
<dbReference type="STRING" id="493475.GARC_3223"/>
<keyword evidence="7" id="KW-0645">Protease</keyword>
<keyword evidence="6" id="KW-0964">Secreted</keyword>
<evidence type="ECO:0000256" key="5">
    <source>
        <dbReference type="ARBA" id="ARBA00012653"/>
    </source>
</evidence>
<evidence type="ECO:0000256" key="7">
    <source>
        <dbReference type="ARBA" id="ARBA00022670"/>
    </source>
</evidence>
<dbReference type="SMART" id="SM00089">
    <property type="entry name" value="PKD"/>
    <property type="match status" value="1"/>
</dbReference>
<evidence type="ECO:0000256" key="4">
    <source>
        <dbReference type="ARBA" id="ARBA00004613"/>
    </source>
</evidence>
<dbReference type="PRINTS" id="PR00931">
    <property type="entry name" value="MICOLLPTASE"/>
</dbReference>
<dbReference type="Pfam" id="PF18911">
    <property type="entry name" value="PKD_4"/>
    <property type="match status" value="1"/>
</dbReference>
<comment type="caution">
    <text evidence="17">The sequence shown here is derived from an EMBL/GenBank/DDBJ whole genome shotgun (WGS) entry which is preliminary data.</text>
</comment>
<comment type="subcellular location">
    <subcellularLocation>
        <location evidence="4">Secreted</location>
    </subcellularLocation>
</comment>
<dbReference type="PROSITE" id="PS50093">
    <property type="entry name" value="PKD"/>
    <property type="match status" value="1"/>
</dbReference>
<protein>
    <recommendedName>
        <fullName evidence="5">microbial collagenase</fullName>
        <ecNumber evidence="5">3.4.24.3</ecNumber>
    </recommendedName>
</protein>
<dbReference type="InterPro" id="IPR013783">
    <property type="entry name" value="Ig-like_fold"/>
</dbReference>
<dbReference type="GO" id="GO:0005576">
    <property type="term" value="C:extracellular region"/>
    <property type="evidence" value="ECO:0007669"/>
    <property type="project" value="UniProtKB-SubCell"/>
</dbReference>
<comment type="catalytic activity">
    <reaction evidence="1">
        <text>Digestion of native collagen in the triple helical region at Xaa-|-Gly bonds. With synthetic peptides, a preference is shown for Gly at P3 and P1', Pro and Ala at P2 and P2', and hydroxyproline, Ala or Arg at P3'.</text>
        <dbReference type="EC" id="3.4.24.3"/>
    </reaction>
</comment>
<evidence type="ECO:0000256" key="9">
    <source>
        <dbReference type="ARBA" id="ARBA00022729"/>
    </source>
</evidence>
<keyword evidence="11" id="KW-0862">Zinc</keyword>
<feature type="domain" description="PKD" evidence="16">
    <location>
        <begin position="906"/>
        <end position="987"/>
    </location>
</feature>
<evidence type="ECO:0000256" key="8">
    <source>
        <dbReference type="ARBA" id="ARBA00022723"/>
    </source>
</evidence>
<dbReference type="Gene3D" id="2.60.120.380">
    <property type="match status" value="3"/>
</dbReference>
<evidence type="ECO:0000313" key="17">
    <source>
        <dbReference type="EMBL" id="GAC20182.1"/>
    </source>
</evidence>
<dbReference type="SUPFAM" id="SSF49299">
    <property type="entry name" value="PKD domain"/>
    <property type="match status" value="1"/>
</dbReference>
<gene>
    <name evidence="17" type="ORF">GARC_3223</name>
</gene>
<dbReference type="InterPro" id="IPR013661">
    <property type="entry name" value="Peptidase_M9_N_dom"/>
</dbReference>
<evidence type="ECO:0000256" key="11">
    <source>
        <dbReference type="ARBA" id="ARBA00022833"/>
    </source>
</evidence>